<gene>
    <name evidence="2" type="ORF">BACCIP111895_00853</name>
</gene>
<keyword evidence="1" id="KW-1133">Transmembrane helix</keyword>
<dbReference type="EMBL" id="CALBWS010000003">
    <property type="protein sequence ID" value="CAH2713699.1"/>
    <property type="molecule type" value="Genomic_DNA"/>
</dbReference>
<feature type="transmembrane region" description="Helical" evidence="1">
    <location>
        <begin position="52"/>
        <end position="70"/>
    </location>
</feature>
<proteinExistence type="predicted"/>
<comment type="caution">
    <text evidence="2">The sequence shown here is derived from an EMBL/GenBank/DDBJ whole genome shotgun (WGS) entry which is preliminary data.</text>
</comment>
<evidence type="ECO:0000256" key="1">
    <source>
        <dbReference type="SAM" id="Phobius"/>
    </source>
</evidence>
<dbReference type="RefSeq" id="WP_248734041.1">
    <property type="nucleotide sequence ID" value="NZ_CALBWS010000003.1"/>
</dbReference>
<keyword evidence="1" id="KW-0472">Membrane</keyword>
<protein>
    <recommendedName>
        <fullName evidence="4">DUF4367 domain-containing protein</fullName>
    </recommendedName>
</protein>
<evidence type="ECO:0000313" key="3">
    <source>
        <dbReference type="Proteomes" id="UP000838308"/>
    </source>
</evidence>
<dbReference type="Proteomes" id="UP000838308">
    <property type="component" value="Unassembled WGS sequence"/>
</dbReference>
<organism evidence="2 3">
    <name type="scientific">Neobacillus rhizosphaerae</name>
    <dbReference type="NCBI Taxonomy" id="2880965"/>
    <lineage>
        <taxon>Bacteria</taxon>
        <taxon>Bacillati</taxon>
        <taxon>Bacillota</taxon>
        <taxon>Bacilli</taxon>
        <taxon>Bacillales</taxon>
        <taxon>Bacillaceae</taxon>
        <taxon>Neobacillus</taxon>
    </lineage>
</organism>
<sequence>MTNKHFDDQWKLLQQIRSTDTQKEAVRKRIRESIEGQPSKTHPYKLLQWKSIIAASLLVVIFGGFLFMLMEEKPKQNSSEYFVINHEFFSWKLEDVTSKKAGEKLELYNKNNPIPFGTVNEVTEAEMNSIIHSKPMHVNQELEHFPYKTFMYIEHVKMQDVAFRYYFFIPLTKEKWIQFTFDYPKIEYADIFQAISTLELKGKKPYHHNEPLYVTHGYGKMIYPVDLEPISVTSNNYEVYRWEGASTEAFNHYLEKIPRGYDNRFDNWKKESGKGSVNTFVSVDGNEVITITLNGNKLTYEYFYPNRDE</sequence>
<name>A0ABM9EM73_9BACI</name>
<evidence type="ECO:0000313" key="2">
    <source>
        <dbReference type="EMBL" id="CAH2713699.1"/>
    </source>
</evidence>
<accession>A0ABM9EM73</accession>
<keyword evidence="3" id="KW-1185">Reference proteome</keyword>
<evidence type="ECO:0008006" key="4">
    <source>
        <dbReference type="Google" id="ProtNLM"/>
    </source>
</evidence>
<keyword evidence="1" id="KW-0812">Transmembrane</keyword>
<reference evidence="2" key="1">
    <citation type="submission" date="2022-04" db="EMBL/GenBank/DDBJ databases">
        <authorList>
            <person name="Criscuolo A."/>
        </authorList>
    </citation>
    <scope>NUCLEOTIDE SEQUENCE</scope>
    <source>
        <strain evidence="2">CIP111895</strain>
    </source>
</reference>